<dbReference type="RefSeq" id="WP_390327710.1">
    <property type="nucleotide sequence ID" value="NZ_JBHRTP010000031.1"/>
</dbReference>
<accession>A0ABV7F2K0</accession>
<keyword evidence="2" id="KW-1185">Reference proteome</keyword>
<evidence type="ECO:0000313" key="2">
    <source>
        <dbReference type="Proteomes" id="UP001595530"/>
    </source>
</evidence>
<dbReference type="EMBL" id="JBHRTP010000031">
    <property type="protein sequence ID" value="MFC3108404.1"/>
    <property type="molecule type" value="Genomic_DNA"/>
</dbReference>
<protein>
    <submittedName>
        <fullName evidence="1">UPF0158 family protein</fullName>
    </submittedName>
</protein>
<dbReference type="Proteomes" id="UP001595530">
    <property type="component" value="Unassembled WGS sequence"/>
</dbReference>
<gene>
    <name evidence="1" type="ORF">ACFOFO_10590</name>
</gene>
<name>A0ABV7F2K0_9BURK</name>
<dbReference type="InterPro" id="IPR005361">
    <property type="entry name" value="UPF0158"/>
</dbReference>
<sequence length="139" mass="15876">MHKLTINRDDLIQALTFRFEALQGGSYLDKATGNILLVGDGADDAPENIEEDPRYLWIEPIDSHESYRIMEDFIATVDAPNASARLAHAIEGAKPFRRFRDALYDFPSLREAWFAFENAAHIRLTETWCEENGIDADWS</sequence>
<comment type="caution">
    <text evidence="1">The sequence shown here is derived from an EMBL/GenBank/DDBJ whole genome shotgun (WGS) entry which is preliminary data.</text>
</comment>
<organism evidence="1 2">
    <name type="scientific">Undibacterium arcticum</name>
    <dbReference type="NCBI Taxonomy" id="1762892"/>
    <lineage>
        <taxon>Bacteria</taxon>
        <taxon>Pseudomonadati</taxon>
        <taxon>Pseudomonadota</taxon>
        <taxon>Betaproteobacteria</taxon>
        <taxon>Burkholderiales</taxon>
        <taxon>Oxalobacteraceae</taxon>
        <taxon>Undibacterium</taxon>
    </lineage>
</organism>
<reference evidence="2" key="1">
    <citation type="journal article" date="2019" name="Int. J. Syst. Evol. Microbiol.">
        <title>The Global Catalogue of Microorganisms (GCM) 10K type strain sequencing project: providing services to taxonomists for standard genome sequencing and annotation.</title>
        <authorList>
            <consortium name="The Broad Institute Genomics Platform"/>
            <consortium name="The Broad Institute Genome Sequencing Center for Infectious Disease"/>
            <person name="Wu L."/>
            <person name="Ma J."/>
        </authorList>
    </citation>
    <scope>NUCLEOTIDE SEQUENCE [LARGE SCALE GENOMIC DNA]</scope>
    <source>
        <strain evidence="2">KCTC 42986</strain>
    </source>
</reference>
<proteinExistence type="predicted"/>
<evidence type="ECO:0000313" key="1">
    <source>
        <dbReference type="EMBL" id="MFC3108404.1"/>
    </source>
</evidence>
<dbReference type="Pfam" id="PF03682">
    <property type="entry name" value="UPF0158"/>
    <property type="match status" value="1"/>
</dbReference>